<proteinExistence type="predicted"/>
<dbReference type="RefSeq" id="XP_020438942.1">
    <property type="nucleotide sequence ID" value="XM_020571668.1"/>
</dbReference>
<dbReference type="AlphaFoldDB" id="D3AX16"/>
<evidence type="ECO:0000313" key="2">
    <source>
        <dbReference type="Proteomes" id="UP000001396"/>
    </source>
</evidence>
<comment type="caution">
    <text evidence="1">The sequence shown here is derived from an EMBL/GenBank/DDBJ whole genome shotgun (WGS) entry which is preliminary data.</text>
</comment>
<dbReference type="GeneID" id="31356176"/>
<protein>
    <submittedName>
        <fullName evidence="1">Uncharacterized protein</fullName>
    </submittedName>
</protein>
<dbReference type="InParanoid" id="D3AX16"/>
<evidence type="ECO:0000313" key="1">
    <source>
        <dbReference type="EMBL" id="EFA86839.1"/>
    </source>
</evidence>
<dbReference type="Proteomes" id="UP000001396">
    <property type="component" value="Unassembled WGS sequence"/>
</dbReference>
<name>D3AX16_HETP5</name>
<organism evidence="1 2">
    <name type="scientific">Heterostelium pallidum (strain ATCC 26659 / Pp 5 / PN500)</name>
    <name type="common">Cellular slime mold</name>
    <name type="synonym">Polysphondylium pallidum</name>
    <dbReference type="NCBI Taxonomy" id="670386"/>
    <lineage>
        <taxon>Eukaryota</taxon>
        <taxon>Amoebozoa</taxon>
        <taxon>Evosea</taxon>
        <taxon>Eumycetozoa</taxon>
        <taxon>Dictyostelia</taxon>
        <taxon>Acytosteliales</taxon>
        <taxon>Acytosteliaceae</taxon>
        <taxon>Heterostelium</taxon>
    </lineage>
</organism>
<sequence length="136" mass="15707">MQVVCIFQRLFCHLSSLERWLTSTCSSLVKRNGISAHDCFDRIYLLGLEDESSKSVSNFFTRRGLFESKMLMILNDLNRAIESHPNVIWLRFNKAAIYSILAKSDLLNEEIANINKLFDSNPALLDDQLIHCIYMC</sequence>
<accession>D3AX16</accession>
<keyword evidence="2" id="KW-1185">Reference proteome</keyword>
<dbReference type="EMBL" id="ADBJ01000002">
    <property type="protein sequence ID" value="EFA86839.1"/>
    <property type="molecule type" value="Genomic_DNA"/>
</dbReference>
<reference evidence="1 2" key="1">
    <citation type="journal article" date="2011" name="Genome Res.">
        <title>Phylogeny-wide analysis of social amoeba genomes highlights ancient origins for complex intercellular communication.</title>
        <authorList>
            <person name="Heidel A.J."/>
            <person name="Lawal H.M."/>
            <person name="Felder M."/>
            <person name="Schilde C."/>
            <person name="Helps N.R."/>
            <person name="Tunggal B."/>
            <person name="Rivero F."/>
            <person name="John U."/>
            <person name="Schleicher M."/>
            <person name="Eichinger L."/>
            <person name="Platzer M."/>
            <person name="Noegel A.A."/>
            <person name="Schaap P."/>
            <person name="Gloeckner G."/>
        </authorList>
    </citation>
    <scope>NUCLEOTIDE SEQUENCE [LARGE SCALE GENOMIC DNA]</scope>
    <source>
        <strain evidence="2">ATCC 26659 / Pp 5 / PN500</strain>
    </source>
</reference>
<gene>
    <name evidence="1" type="ORF">PPL_00644</name>
</gene>